<feature type="region of interest" description="Disordered" evidence="1">
    <location>
        <begin position="327"/>
        <end position="366"/>
    </location>
</feature>
<accession>A0A9W7VY45</accession>
<gene>
    <name evidence="2" type="ORF">Tdes44962_MAKER06201</name>
</gene>
<comment type="caution">
    <text evidence="2">The sequence shown here is derived from an EMBL/GenBank/DDBJ whole genome shotgun (WGS) entry which is preliminary data.</text>
</comment>
<feature type="region of interest" description="Disordered" evidence="1">
    <location>
        <begin position="270"/>
        <end position="289"/>
    </location>
</feature>
<keyword evidence="3" id="KW-1185">Reference proteome</keyword>
<reference evidence="2 3" key="1">
    <citation type="journal article" date="2018" name="IMA Fungus">
        <title>IMA Genome-F 10: Nine draft genome sequences of Claviceps purpurea s.lat., including C. arundinis, C. humidiphila, and C. cf. spartinae, pseudomolecules for the pitch canker pathogen Fusarium circinatum, draft genome of Davidsoniella eucalypti, Grosmannia galeiformis, Quambalaria eucalypti, and Teratosphaeria destructans.</title>
        <authorList>
            <person name="Wingfield B.D."/>
            <person name="Liu M."/>
            <person name="Nguyen H.D."/>
            <person name="Lane F.A."/>
            <person name="Morgan S.W."/>
            <person name="De Vos L."/>
            <person name="Wilken P.M."/>
            <person name="Duong T.A."/>
            <person name="Aylward J."/>
            <person name="Coetzee M.P."/>
            <person name="Dadej K."/>
            <person name="De Beer Z.W."/>
            <person name="Findlay W."/>
            <person name="Havenga M."/>
            <person name="Kolarik M."/>
            <person name="Menzies J.G."/>
            <person name="Naidoo K."/>
            <person name="Pochopski O."/>
            <person name="Shoukouhi P."/>
            <person name="Santana Q.C."/>
            <person name="Seifert K.A."/>
            <person name="Soal N."/>
            <person name="Steenkamp E.T."/>
            <person name="Tatham C.T."/>
            <person name="van der Nest M.A."/>
            <person name="Wingfield M.J."/>
        </authorList>
    </citation>
    <scope>NUCLEOTIDE SEQUENCE [LARGE SCALE GENOMIC DNA]</scope>
    <source>
        <strain evidence="2">CMW44962</strain>
    </source>
</reference>
<dbReference type="OrthoDB" id="10636207at2759"/>
<dbReference type="Proteomes" id="UP001138500">
    <property type="component" value="Unassembled WGS sequence"/>
</dbReference>
<reference evidence="2 3" key="2">
    <citation type="journal article" date="2021" name="Curr. Genet.">
        <title>Genetic response to nitrogen starvation in the aggressive Eucalyptus foliar pathogen Teratosphaeria destructans.</title>
        <authorList>
            <person name="Havenga M."/>
            <person name="Wingfield B.D."/>
            <person name="Wingfield M.J."/>
            <person name="Dreyer L.L."/>
            <person name="Roets F."/>
            <person name="Aylward J."/>
        </authorList>
    </citation>
    <scope>NUCLEOTIDE SEQUENCE [LARGE SCALE GENOMIC DNA]</scope>
    <source>
        <strain evidence="2">CMW44962</strain>
    </source>
</reference>
<evidence type="ECO:0000313" key="3">
    <source>
        <dbReference type="Proteomes" id="UP001138500"/>
    </source>
</evidence>
<sequence length="366" mass="41655">MHARLCKLHQQLKMFWMECKFFGPDDFADVLRVNMSDSMDQRPLACSDSTIHDDQRTKRDYSLQEMLDRMDDFLVPNQPLNFTRVQWFDLYICPKNASLAISEQIPVGPLPPESSDELPLLPICWTGTTSYRDDGSETYRAKLKPFQSSSICTAPSAVLPVEALQNPEIYKGLRERTLRWARGEQTPQHDMYRLRLWASMASSLAKSKLKELHIALYDLRITLSSALCGREMHPGSQSDLRIFQVIQGKIEGWDAQDEMLRLAEIEKEEARRRSRQQELPHATAKSGRALVMPIMSERSSCLEAAENGSAPSSTGPQRHLQRHRLVGRGALPPGMPTPQYSPSASARDRCAPRENSLIRTDFALRR</sequence>
<protein>
    <submittedName>
        <fullName evidence="2">Uncharacterized protein</fullName>
    </submittedName>
</protein>
<evidence type="ECO:0000313" key="2">
    <source>
        <dbReference type="EMBL" id="KAH9809174.1"/>
    </source>
</evidence>
<evidence type="ECO:0000256" key="1">
    <source>
        <dbReference type="SAM" id="MobiDB-lite"/>
    </source>
</evidence>
<organism evidence="2 3">
    <name type="scientific">Teratosphaeria destructans</name>
    <dbReference type="NCBI Taxonomy" id="418781"/>
    <lineage>
        <taxon>Eukaryota</taxon>
        <taxon>Fungi</taxon>
        <taxon>Dikarya</taxon>
        <taxon>Ascomycota</taxon>
        <taxon>Pezizomycotina</taxon>
        <taxon>Dothideomycetes</taxon>
        <taxon>Dothideomycetidae</taxon>
        <taxon>Mycosphaerellales</taxon>
        <taxon>Teratosphaeriaceae</taxon>
        <taxon>Teratosphaeria</taxon>
    </lineage>
</organism>
<dbReference type="EMBL" id="RIBY02002578">
    <property type="protein sequence ID" value="KAH9809174.1"/>
    <property type="molecule type" value="Genomic_DNA"/>
</dbReference>
<dbReference type="AlphaFoldDB" id="A0A9W7VY45"/>
<proteinExistence type="predicted"/>
<name>A0A9W7VY45_9PEZI</name>